<dbReference type="Proteomes" id="UP001159427">
    <property type="component" value="Unassembled WGS sequence"/>
</dbReference>
<dbReference type="SUPFAM" id="SSF52141">
    <property type="entry name" value="Uracil-DNA glycosylase-like"/>
    <property type="match status" value="1"/>
</dbReference>
<accession>A0ABN8LHB6</accession>
<evidence type="ECO:0000259" key="4">
    <source>
        <dbReference type="SMART" id="SM00986"/>
    </source>
</evidence>
<evidence type="ECO:0000256" key="3">
    <source>
        <dbReference type="ARBA" id="ARBA00023204"/>
    </source>
</evidence>
<protein>
    <recommendedName>
        <fullName evidence="4">Uracil-DNA glycosylase-like domain-containing protein</fullName>
    </recommendedName>
</protein>
<reference evidence="5 6" key="1">
    <citation type="submission" date="2022-05" db="EMBL/GenBank/DDBJ databases">
        <authorList>
            <consortium name="Genoscope - CEA"/>
            <person name="William W."/>
        </authorList>
    </citation>
    <scope>NUCLEOTIDE SEQUENCE [LARGE SCALE GENOMIC DNA]</scope>
</reference>
<feature type="domain" description="Uracil-DNA glycosylase-like" evidence="4">
    <location>
        <begin position="59"/>
        <end position="214"/>
    </location>
</feature>
<dbReference type="PANTHER" id="PTHR11264:SF8">
    <property type="entry name" value="URACIL-DNA GLYCOSYLASE-LIKE DOMAIN-CONTAINING PROTEIN"/>
    <property type="match status" value="1"/>
</dbReference>
<keyword evidence="6" id="KW-1185">Reference proteome</keyword>
<dbReference type="SMART" id="SM00987">
    <property type="entry name" value="UreE_C"/>
    <property type="match status" value="1"/>
</dbReference>
<dbReference type="PANTHER" id="PTHR11264">
    <property type="entry name" value="URACIL-DNA GLYCOSYLASE"/>
    <property type="match status" value="1"/>
</dbReference>
<proteinExistence type="predicted"/>
<sequence length="234" mass="27018">DLKLYLYLYGRRPAFVNLFLQREDIKKEIASISVKLYEYVTEKKVKVQPPMEDIFNAFKGITKWNIRVVIVGQDPTPIPGEATGIAFSLKQNSNPTSVSTGNILKLLDRHGYKVNMKSGDLTSWAKQGVLLLNSALTITVKLSDSDWHQTLWKNFTEELIKHISEKTEKNIVWMLWGQKAKNFRHFIQERHLVLEGVHPSPNNGDKFAEQNDFFKEANTFLEKNGREKINWNLA</sequence>
<dbReference type="Pfam" id="PF03167">
    <property type="entry name" value="UDG"/>
    <property type="match status" value="1"/>
</dbReference>
<dbReference type="Gene3D" id="3.40.470.10">
    <property type="entry name" value="Uracil-DNA glycosylase-like domain"/>
    <property type="match status" value="1"/>
</dbReference>
<feature type="non-terminal residue" evidence="5">
    <location>
        <position position="1"/>
    </location>
</feature>
<dbReference type="InterPro" id="IPR005122">
    <property type="entry name" value="Uracil-DNA_glycosylase-like"/>
</dbReference>
<comment type="caution">
    <text evidence="5">The sequence shown here is derived from an EMBL/GenBank/DDBJ whole genome shotgun (WGS) entry which is preliminary data.</text>
</comment>
<keyword evidence="1" id="KW-0227">DNA damage</keyword>
<gene>
    <name evidence="5" type="ORF">PEVE_00029822</name>
</gene>
<keyword evidence="2" id="KW-0378">Hydrolase</keyword>
<evidence type="ECO:0000256" key="1">
    <source>
        <dbReference type="ARBA" id="ARBA00022763"/>
    </source>
</evidence>
<dbReference type="EMBL" id="CALNXI010000042">
    <property type="protein sequence ID" value="CAH3016497.1"/>
    <property type="molecule type" value="Genomic_DNA"/>
</dbReference>
<name>A0ABN8LHB6_9CNID</name>
<dbReference type="SMART" id="SM00986">
    <property type="entry name" value="UDG"/>
    <property type="match status" value="1"/>
</dbReference>
<dbReference type="InterPro" id="IPR002043">
    <property type="entry name" value="UDG_fam1"/>
</dbReference>
<evidence type="ECO:0000256" key="2">
    <source>
        <dbReference type="ARBA" id="ARBA00022801"/>
    </source>
</evidence>
<dbReference type="NCBIfam" id="NF003592">
    <property type="entry name" value="PRK05254.1-5"/>
    <property type="match status" value="1"/>
</dbReference>
<organism evidence="5 6">
    <name type="scientific">Porites evermanni</name>
    <dbReference type="NCBI Taxonomy" id="104178"/>
    <lineage>
        <taxon>Eukaryota</taxon>
        <taxon>Metazoa</taxon>
        <taxon>Cnidaria</taxon>
        <taxon>Anthozoa</taxon>
        <taxon>Hexacorallia</taxon>
        <taxon>Scleractinia</taxon>
        <taxon>Fungiina</taxon>
        <taxon>Poritidae</taxon>
        <taxon>Porites</taxon>
    </lineage>
</organism>
<evidence type="ECO:0000313" key="6">
    <source>
        <dbReference type="Proteomes" id="UP001159427"/>
    </source>
</evidence>
<dbReference type="InterPro" id="IPR036895">
    <property type="entry name" value="Uracil-DNA_glycosylase-like_sf"/>
</dbReference>
<dbReference type="CDD" id="cd10027">
    <property type="entry name" value="UDG-F1-like"/>
    <property type="match status" value="1"/>
</dbReference>
<evidence type="ECO:0000313" key="5">
    <source>
        <dbReference type="EMBL" id="CAH3016497.1"/>
    </source>
</evidence>
<keyword evidence="3" id="KW-0234">DNA repair</keyword>